<keyword evidence="5" id="KW-0732">Signal</keyword>
<dbReference type="GO" id="GO:0016491">
    <property type="term" value="F:oxidoreductase activity"/>
    <property type="evidence" value="ECO:0007669"/>
    <property type="project" value="UniProtKB-KW"/>
</dbReference>
<comment type="similarity">
    <text evidence="1">Belongs to the oxygen-dependent FAD-linked oxidoreductase family.</text>
</comment>
<reference evidence="7 8" key="1">
    <citation type="submission" date="2018-03" db="EMBL/GenBank/DDBJ databases">
        <authorList>
            <person name="Guldener U."/>
        </authorList>
    </citation>
    <scope>NUCLEOTIDE SEQUENCE [LARGE SCALE GENOMIC DNA]</scope>
    <source>
        <strain evidence="7 8">NBRC100155</strain>
    </source>
</reference>
<gene>
    <name evidence="7" type="ORF">UTRI_05345</name>
</gene>
<dbReference type="OrthoDB" id="2151789at2759"/>
<dbReference type="SUPFAM" id="SSF56176">
    <property type="entry name" value="FAD-binding/transporter-associated domain-like"/>
    <property type="match status" value="1"/>
</dbReference>
<dbReference type="InterPro" id="IPR036318">
    <property type="entry name" value="FAD-bd_PCMH-like_sf"/>
</dbReference>
<dbReference type="InterPro" id="IPR050416">
    <property type="entry name" value="FAD-linked_Oxidoreductase"/>
</dbReference>
<keyword evidence="8" id="KW-1185">Reference proteome</keyword>
<feature type="chain" id="PRO_5023072655" description="FAD-binding PCMH-type domain-containing protein" evidence="5">
    <location>
        <begin position="23"/>
        <end position="524"/>
    </location>
</feature>
<evidence type="ECO:0000313" key="8">
    <source>
        <dbReference type="Proteomes" id="UP000324022"/>
    </source>
</evidence>
<proteinExistence type="inferred from homology"/>
<evidence type="ECO:0000256" key="5">
    <source>
        <dbReference type="SAM" id="SignalP"/>
    </source>
</evidence>
<feature type="signal peptide" evidence="5">
    <location>
        <begin position="1"/>
        <end position="22"/>
    </location>
</feature>
<evidence type="ECO:0000256" key="2">
    <source>
        <dbReference type="ARBA" id="ARBA00022630"/>
    </source>
</evidence>
<evidence type="ECO:0000313" key="7">
    <source>
        <dbReference type="EMBL" id="SPO30728.1"/>
    </source>
</evidence>
<dbReference type="InterPro" id="IPR016166">
    <property type="entry name" value="FAD-bd_PCMH"/>
</dbReference>
<dbReference type="InterPro" id="IPR016169">
    <property type="entry name" value="FAD-bd_PCMH_sub2"/>
</dbReference>
<accession>A0A5C3EJN5</accession>
<dbReference type="PANTHER" id="PTHR42973">
    <property type="entry name" value="BINDING OXIDOREDUCTASE, PUTATIVE (AFU_ORTHOLOGUE AFUA_1G17690)-RELATED"/>
    <property type="match status" value="1"/>
</dbReference>
<name>A0A5C3EJN5_9BASI</name>
<dbReference type="Gene3D" id="3.30.465.10">
    <property type="match status" value="1"/>
</dbReference>
<dbReference type="Pfam" id="PF01565">
    <property type="entry name" value="FAD_binding_4"/>
    <property type="match status" value="1"/>
</dbReference>
<organism evidence="7 8">
    <name type="scientific">Ustilago trichophora</name>
    <dbReference type="NCBI Taxonomy" id="86804"/>
    <lineage>
        <taxon>Eukaryota</taxon>
        <taxon>Fungi</taxon>
        <taxon>Dikarya</taxon>
        <taxon>Basidiomycota</taxon>
        <taxon>Ustilaginomycotina</taxon>
        <taxon>Ustilaginomycetes</taxon>
        <taxon>Ustilaginales</taxon>
        <taxon>Ustilaginaceae</taxon>
        <taxon>Ustilago</taxon>
    </lineage>
</organism>
<keyword evidence="2" id="KW-0285">Flavoprotein</keyword>
<sequence>MDRPRIGIMRFTVLAVAMIATALTTLPSAVSSAAVSTGASACSDITLSPSASILTPTSDATAYAAAQNGGFNPLNNKLTPSCIVQPLTTSDVSTVMKAIYKNKANYAVRAGGHTGMAGWDSVQKGVLIDFSKMTAFSYDESKGTVSVEPGLRWGQIYEKAEEFGVCPMGGRVEHVGTGLILGGGLSLLSPQYGYACDGLVSADVVMVDGKVKKVDSASDPGLFRAIKGGGGRFGIVTKYELKAFPTGHKTDKLWYGGSITTLTPTGMDQLVQATEKFTATPDDPKATLLTNVGMLKTAGTPLWLGNAYLFYKGNQAQFESTFKDLLSIPDLIVDTKPISYLEAAAITPLGWNSTQAYKWMGGSLYPNTSLTTSPPPSLPLIPSSDLPTSWLSTWNNVKTFITKHIDVIESGFWSLTPVRTNQIEMGYSAGGNAISPPRGKNYVHWLFSQILADGTTSFPEDFEKDRQTFLAANPSSAGLPLFLNEVDADQKTFQTYGWYNDLKKEYKRVDPKGFAVQHQVGPTF</sequence>
<dbReference type="Proteomes" id="UP000324022">
    <property type="component" value="Unassembled WGS sequence"/>
</dbReference>
<keyword evidence="3" id="KW-0274">FAD</keyword>
<dbReference type="PROSITE" id="PS51387">
    <property type="entry name" value="FAD_PCMH"/>
    <property type="match status" value="1"/>
</dbReference>
<dbReference type="InterPro" id="IPR006094">
    <property type="entry name" value="Oxid_FAD_bind_N"/>
</dbReference>
<evidence type="ECO:0000259" key="6">
    <source>
        <dbReference type="PROSITE" id="PS51387"/>
    </source>
</evidence>
<protein>
    <recommendedName>
        <fullName evidence="6">FAD-binding PCMH-type domain-containing protein</fullName>
    </recommendedName>
</protein>
<evidence type="ECO:0000256" key="3">
    <source>
        <dbReference type="ARBA" id="ARBA00022827"/>
    </source>
</evidence>
<evidence type="ECO:0000256" key="4">
    <source>
        <dbReference type="ARBA" id="ARBA00023002"/>
    </source>
</evidence>
<evidence type="ECO:0000256" key="1">
    <source>
        <dbReference type="ARBA" id="ARBA00005466"/>
    </source>
</evidence>
<dbReference type="EMBL" id="OOIN01000034">
    <property type="protein sequence ID" value="SPO30728.1"/>
    <property type="molecule type" value="Genomic_DNA"/>
</dbReference>
<dbReference type="PANTHER" id="PTHR42973:SF13">
    <property type="entry name" value="FAD-BINDING PCMH-TYPE DOMAIN-CONTAINING PROTEIN"/>
    <property type="match status" value="1"/>
</dbReference>
<keyword evidence="4" id="KW-0560">Oxidoreductase</keyword>
<dbReference type="AlphaFoldDB" id="A0A5C3EJN5"/>
<dbReference type="GO" id="GO:0071949">
    <property type="term" value="F:FAD binding"/>
    <property type="evidence" value="ECO:0007669"/>
    <property type="project" value="InterPro"/>
</dbReference>
<feature type="domain" description="FAD-binding PCMH-type" evidence="6">
    <location>
        <begin position="76"/>
        <end position="246"/>
    </location>
</feature>